<dbReference type="Gene3D" id="3.90.1570.10">
    <property type="entry name" value="tt1808, chain A"/>
    <property type="match status" value="1"/>
</dbReference>
<gene>
    <name evidence="2" type="ORF">N0F65_000867</name>
</gene>
<protein>
    <recommendedName>
        <fullName evidence="1">Putative restriction endonuclease domain-containing protein</fullName>
    </recommendedName>
</protein>
<dbReference type="InterPro" id="IPR012296">
    <property type="entry name" value="Nuclease_put_TT1808"/>
</dbReference>
<dbReference type="PANTHER" id="PTHR34107">
    <property type="entry name" value="SLL0198 PROTEIN-RELATED"/>
    <property type="match status" value="1"/>
</dbReference>
<dbReference type="Proteomes" id="UP001146120">
    <property type="component" value="Unassembled WGS sequence"/>
</dbReference>
<evidence type="ECO:0000259" key="1">
    <source>
        <dbReference type="Pfam" id="PF05685"/>
    </source>
</evidence>
<feature type="domain" description="Putative restriction endonuclease" evidence="1">
    <location>
        <begin position="81"/>
        <end position="189"/>
    </location>
</feature>
<evidence type="ECO:0000313" key="3">
    <source>
        <dbReference type="Proteomes" id="UP001146120"/>
    </source>
</evidence>
<proteinExistence type="predicted"/>
<organism evidence="2 3">
    <name type="scientific">Lagenidium giganteum</name>
    <dbReference type="NCBI Taxonomy" id="4803"/>
    <lineage>
        <taxon>Eukaryota</taxon>
        <taxon>Sar</taxon>
        <taxon>Stramenopiles</taxon>
        <taxon>Oomycota</taxon>
        <taxon>Peronosporomycetes</taxon>
        <taxon>Pythiales</taxon>
        <taxon>Pythiaceae</taxon>
    </lineage>
</organism>
<reference evidence="2" key="1">
    <citation type="submission" date="2022-11" db="EMBL/GenBank/DDBJ databases">
        <authorList>
            <person name="Morgan W.R."/>
            <person name="Tartar A."/>
        </authorList>
    </citation>
    <scope>NUCLEOTIDE SEQUENCE</scope>
    <source>
        <strain evidence="2">ARSEF 373</strain>
    </source>
</reference>
<accession>A0AAV2Z4Q1</accession>
<dbReference type="AlphaFoldDB" id="A0AAV2Z4Q1"/>
<name>A0AAV2Z4Q1_9STRA</name>
<dbReference type="Pfam" id="PF05685">
    <property type="entry name" value="Uma2"/>
    <property type="match status" value="1"/>
</dbReference>
<dbReference type="InterPro" id="IPR011335">
    <property type="entry name" value="Restrct_endonuc-II-like"/>
</dbReference>
<sequence length="292" mass="34015">MPLANGKKKDDHDVLARLVHDLKSKETLCRVKDYPRVTLQLLNEYLTEQGPLVNPAFGEQPAFFIDEGNFIPYRMVVCGNKKVAAKIAQRLGNWAETSEEGGAFVLEQRPRRPKVRMPDVAYTPRDEDRNLDCQQVWTYRGDPFVPTFVVEMKKLFGRGSQRKKLNRKMRNEYFPHGVQLGWLIDPRPECPQMFEYFIKEHVEVQCSDDTTWRDLDGRDVLPGFRIRSRVLEMVLNQECGSSEDEESNITCQVPKWHKRLQSIRENDAHALAHLEDSCIAHFEAKLARRWSK</sequence>
<keyword evidence="3" id="KW-1185">Reference proteome</keyword>
<dbReference type="InterPro" id="IPR008538">
    <property type="entry name" value="Uma2"/>
</dbReference>
<dbReference type="GO" id="GO:0006281">
    <property type="term" value="P:DNA repair"/>
    <property type="evidence" value="ECO:0007669"/>
    <property type="project" value="UniProtKB-ARBA"/>
</dbReference>
<dbReference type="CDD" id="cd06260">
    <property type="entry name" value="DUF820-like"/>
    <property type="match status" value="1"/>
</dbReference>
<dbReference type="PANTHER" id="PTHR34107:SF7">
    <property type="entry name" value="SLR2092 PROTEIN"/>
    <property type="match status" value="1"/>
</dbReference>
<reference evidence="2" key="2">
    <citation type="journal article" date="2023" name="Microbiol Resour">
        <title>Decontamination and Annotation of the Draft Genome Sequence of the Oomycete Lagenidium giganteum ARSEF 373.</title>
        <authorList>
            <person name="Morgan W.R."/>
            <person name="Tartar A."/>
        </authorList>
    </citation>
    <scope>NUCLEOTIDE SEQUENCE</scope>
    <source>
        <strain evidence="2">ARSEF 373</strain>
    </source>
</reference>
<dbReference type="SUPFAM" id="SSF52980">
    <property type="entry name" value="Restriction endonuclease-like"/>
    <property type="match status" value="1"/>
</dbReference>
<dbReference type="EMBL" id="DAKRPA010000078">
    <property type="protein sequence ID" value="DAZ99689.1"/>
    <property type="molecule type" value="Genomic_DNA"/>
</dbReference>
<evidence type="ECO:0000313" key="2">
    <source>
        <dbReference type="EMBL" id="DAZ99689.1"/>
    </source>
</evidence>
<comment type="caution">
    <text evidence="2">The sequence shown here is derived from an EMBL/GenBank/DDBJ whole genome shotgun (WGS) entry which is preliminary data.</text>
</comment>